<keyword evidence="1" id="KW-1133">Transmembrane helix</keyword>
<proteinExistence type="predicted"/>
<dbReference type="EMBL" id="SJPU01000001">
    <property type="protein sequence ID" value="TWU18128.1"/>
    <property type="molecule type" value="Genomic_DNA"/>
</dbReference>
<protein>
    <submittedName>
        <fullName evidence="2">Uncharacterized protein</fullName>
    </submittedName>
</protein>
<evidence type="ECO:0000313" key="3">
    <source>
        <dbReference type="Proteomes" id="UP000319908"/>
    </source>
</evidence>
<evidence type="ECO:0000313" key="2">
    <source>
        <dbReference type="EMBL" id="TWU18128.1"/>
    </source>
</evidence>
<evidence type="ECO:0000256" key="1">
    <source>
        <dbReference type="SAM" id="Phobius"/>
    </source>
</evidence>
<comment type="caution">
    <text evidence="2">The sequence shown here is derived from an EMBL/GenBank/DDBJ whole genome shotgun (WGS) entry which is preliminary data.</text>
</comment>
<keyword evidence="1" id="KW-0812">Transmembrane</keyword>
<dbReference type="Proteomes" id="UP000319908">
    <property type="component" value="Unassembled WGS sequence"/>
</dbReference>
<accession>A0A5C6C1W9</accession>
<dbReference type="AlphaFoldDB" id="A0A5C6C1W9"/>
<organism evidence="2 3">
    <name type="scientific">Allorhodopirellula heiligendammensis</name>
    <dbReference type="NCBI Taxonomy" id="2714739"/>
    <lineage>
        <taxon>Bacteria</taxon>
        <taxon>Pseudomonadati</taxon>
        <taxon>Planctomycetota</taxon>
        <taxon>Planctomycetia</taxon>
        <taxon>Pirellulales</taxon>
        <taxon>Pirellulaceae</taxon>
        <taxon>Allorhodopirellula</taxon>
    </lineage>
</organism>
<feature type="transmembrane region" description="Helical" evidence="1">
    <location>
        <begin position="73"/>
        <end position="95"/>
    </location>
</feature>
<sequence>MEARTLAPCERVDSSLNLAILRHGGTATLCPFMGPETWSSVGRVRSGPVASVRHCLGSRLFGFNPLSQFASSVWRRLICSVLLLVLLLGLTGVPLTRKVPAKEGRFPCENCPCGCVDADFCWDRCCCHSDADKLQWASENDVTPPAFLVARVTQSARLAGTPSSRRSSCCSHCTTATPSPASKSPAETPQVHRLVILESAAKCRGIELVWSLLSCVIINARPPMLTRPDPPFLYQLPIINDRSPSVSTSLDPPVP</sequence>
<reference evidence="2 3" key="1">
    <citation type="journal article" date="2020" name="Antonie Van Leeuwenhoek">
        <title>Rhodopirellula heiligendammensis sp. nov., Rhodopirellula pilleata sp. nov., and Rhodopirellula solitaria sp. nov. isolated from natural or artificial marine surfaces in Northern Germany and California, USA, and emended description of the genus Rhodopirellula.</title>
        <authorList>
            <person name="Kallscheuer N."/>
            <person name="Wiegand S."/>
            <person name="Jogler M."/>
            <person name="Boedeker C."/>
            <person name="Peeters S.H."/>
            <person name="Rast P."/>
            <person name="Heuer A."/>
            <person name="Jetten M.S.M."/>
            <person name="Rohde M."/>
            <person name="Jogler C."/>
        </authorList>
    </citation>
    <scope>NUCLEOTIDE SEQUENCE [LARGE SCALE GENOMIC DNA]</scope>
    <source>
        <strain evidence="2 3">Poly21</strain>
    </source>
</reference>
<keyword evidence="3" id="KW-1185">Reference proteome</keyword>
<keyword evidence="1" id="KW-0472">Membrane</keyword>
<gene>
    <name evidence="2" type="ORF">Poly21_02830</name>
</gene>
<name>A0A5C6C1W9_9BACT</name>